<evidence type="ECO:0000256" key="2">
    <source>
        <dbReference type="ARBA" id="ARBA00023015"/>
    </source>
</evidence>
<evidence type="ECO:0000256" key="1">
    <source>
        <dbReference type="ARBA" id="ARBA00004123"/>
    </source>
</evidence>
<feature type="domain" description="TEA" evidence="7">
    <location>
        <begin position="12"/>
        <end position="86"/>
    </location>
</feature>
<sequence length="337" mass="39107">MDLDLTNSSTKVVKDDQLWSPDVEDAFREALEKFPDCGRRKILWNGSQYGRNELIAVYIKKKTGKTRTRKHVSSHIQVLTRKKEKVKNAVNSRKTLEKLHKSNISPIEQSETSTINKICLKTISTPKLALKTHTTYGRHANGEKTIMLDIRKTWETSNDTIKNFSYKNIANKFPPRLFEWLNSNPNDRFFIALCKCNLAGIPPLESFENFRVDTIFESSYKMDISMRTIISSFGSVVMDKIETCTSIEEFHEPQCSRYVYEMLQTQMSMFSVNLLCHLSKIQQEHERDLVNPILANYTVLLLVQDRKTMEILMVIALLLENCSENQEPYSDIYRLTL</sequence>
<keyword evidence="5" id="KW-0539">Nucleus</keyword>
<dbReference type="Pfam" id="PF17725">
    <property type="entry name" value="YBD"/>
    <property type="match status" value="1"/>
</dbReference>
<accession>A0A914ECT2</accession>
<keyword evidence="8" id="KW-1185">Reference proteome</keyword>
<dbReference type="SMART" id="SM00426">
    <property type="entry name" value="TEA"/>
    <property type="match status" value="1"/>
</dbReference>
<protein>
    <submittedName>
        <fullName evidence="9">TEA domain-containing protein</fullName>
    </submittedName>
</protein>
<dbReference type="PANTHER" id="PTHR11834:SF0">
    <property type="entry name" value="PROTEIN SCALLOPED"/>
    <property type="match status" value="1"/>
</dbReference>
<dbReference type="GO" id="GO:0005667">
    <property type="term" value="C:transcription regulator complex"/>
    <property type="evidence" value="ECO:0007669"/>
    <property type="project" value="TreeGrafter"/>
</dbReference>
<dbReference type="AlphaFoldDB" id="A0A914ECT2"/>
<feature type="DNA-binding region" description="TEA" evidence="6">
    <location>
        <begin position="12"/>
        <end position="86"/>
    </location>
</feature>
<dbReference type="GO" id="GO:0000978">
    <property type="term" value="F:RNA polymerase II cis-regulatory region sequence-specific DNA binding"/>
    <property type="evidence" value="ECO:0007669"/>
    <property type="project" value="TreeGrafter"/>
</dbReference>
<evidence type="ECO:0000256" key="5">
    <source>
        <dbReference type="ARBA" id="ARBA00023242"/>
    </source>
</evidence>
<dbReference type="Gene3D" id="6.10.20.40">
    <property type="entry name" value="TEA/ATTS domain"/>
    <property type="match status" value="1"/>
</dbReference>
<evidence type="ECO:0000313" key="9">
    <source>
        <dbReference type="WBParaSite" id="ACRNAN_scaffold6883.g14542.t1"/>
    </source>
</evidence>
<proteinExistence type="predicted"/>
<evidence type="ECO:0000259" key="7">
    <source>
        <dbReference type="PROSITE" id="PS51088"/>
    </source>
</evidence>
<dbReference type="GO" id="GO:0005634">
    <property type="term" value="C:nucleus"/>
    <property type="evidence" value="ECO:0007669"/>
    <property type="project" value="UniProtKB-SubCell"/>
</dbReference>
<evidence type="ECO:0000256" key="4">
    <source>
        <dbReference type="ARBA" id="ARBA00023163"/>
    </source>
</evidence>
<keyword evidence="4" id="KW-0804">Transcription</keyword>
<name>A0A914ECT2_9BILA</name>
<dbReference type="Proteomes" id="UP000887540">
    <property type="component" value="Unplaced"/>
</dbReference>
<dbReference type="Pfam" id="PF01285">
    <property type="entry name" value="TEA"/>
    <property type="match status" value="1"/>
</dbReference>
<dbReference type="Gene3D" id="2.70.50.80">
    <property type="match status" value="1"/>
</dbReference>
<dbReference type="InterPro" id="IPR041086">
    <property type="entry name" value="YBD"/>
</dbReference>
<dbReference type="GO" id="GO:0035329">
    <property type="term" value="P:hippo signaling"/>
    <property type="evidence" value="ECO:0007669"/>
    <property type="project" value="TreeGrafter"/>
</dbReference>
<comment type="subcellular location">
    <subcellularLocation>
        <location evidence="1">Nucleus</location>
    </subcellularLocation>
</comment>
<evidence type="ECO:0000256" key="6">
    <source>
        <dbReference type="PROSITE-ProRule" id="PRU00505"/>
    </source>
</evidence>
<dbReference type="InterPro" id="IPR050937">
    <property type="entry name" value="TEC1_TEAD_TF"/>
</dbReference>
<evidence type="ECO:0000313" key="8">
    <source>
        <dbReference type="Proteomes" id="UP000887540"/>
    </source>
</evidence>
<keyword evidence="2" id="KW-0805">Transcription regulation</keyword>
<organism evidence="8 9">
    <name type="scientific">Acrobeloides nanus</name>
    <dbReference type="NCBI Taxonomy" id="290746"/>
    <lineage>
        <taxon>Eukaryota</taxon>
        <taxon>Metazoa</taxon>
        <taxon>Ecdysozoa</taxon>
        <taxon>Nematoda</taxon>
        <taxon>Chromadorea</taxon>
        <taxon>Rhabditida</taxon>
        <taxon>Tylenchina</taxon>
        <taxon>Cephalobomorpha</taxon>
        <taxon>Cephaloboidea</taxon>
        <taxon>Cephalobidae</taxon>
        <taxon>Acrobeloides</taxon>
    </lineage>
</organism>
<dbReference type="WBParaSite" id="ACRNAN_scaffold6883.g14542.t1">
    <property type="protein sequence ID" value="ACRNAN_scaffold6883.g14542.t1"/>
    <property type="gene ID" value="ACRNAN_scaffold6883.g14542"/>
</dbReference>
<dbReference type="PRINTS" id="PR00065">
    <property type="entry name" value="TEADOMAIN"/>
</dbReference>
<dbReference type="PANTHER" id="PTHR11834">
    <property type="entry name" value="TRANSCRIPTIONAL ENHANCER FACTOR TEF RELATED"/>
    <property type="match status" value="1"/>
</dbReference>
<dbReference type="InterPro" id="IPR038096">
    <property type="entry name" value="TEA/ATTS_sf"/>
</dbReference>
<evidence type="ECO:0000256" key="3">
    <source>
        <dbReference type="ARBA" id="ARBA00023125"/>
    </source>
</evidence>
<dbReference type="InterPro" id="IPR000818">
    <property type="entry name" value="TEA/ATTS_dom"/>
</dbReference>
<dbReference type="GO" id="GO:0000981">
    <property type="term" value="F:DNA-binding transcription factor activity, RNA polymerase II-specific"/>
    <property type="evidence" value="ECO:0007669"/>
    <property type="project" value="TreeGrafter"/>
</dbReference>
<keyword evidence="3" id="KW-0238">DNA-binding</keyword>
<dbReference type="GO" id="GO:0048568">
    <property type="term" value="P:embryonic organ development"/>
    <property type="evidence" value="ECO:0007669"/>
    <property type="project" value="TreeGrafter"/>
</dbReference>
<dbReference type="PROSITE" id="PS51088">
    <property type="entry name" value="TEA_2"/>
    <property type="match status" value="1"/>
</dbReference>
<reference evidence="9" key="1">
    <citation type="submission" date="2022-11" db="UniProtKB">
        <authorList>
            <consortium name="WormBaseParasite"/>
        </authorList>
    </citation>
    <scope>IDENTIFICATION</scope>
</reference>